<evidence type="ECO:0000313" key="3">
    <source>
        <dbReference type="EMBL" id="VDP17920.1"/>
    </source>
</evidence>
<dbReference type="STRING" id="387005.A0A183I4G1"/>
<dbReference type="PANTHER" id="PTHR46163">
    <property type="entry name" value="TYROSINE-PROTEIN PHOSPHATASE-RELATED"/>
    <property type="match status" value="1"/>
</dbReference>
<dbReference type="Proteomes" id="UP000267606">
    <property type="component" value="Unassembled WGS sequence"/>
</dbReference>
<feature type="compositionally biased region" description="Basic and acidic residues" evidence="1">
    <location>
        <begin position="11"/>
        <end position="20"/>
    </location>
</feature>
<dbReference type="Pfam" id="PF00102">
    <property type="entry name" value="Y_phosphatase"/>
    <property type="match status" value="1"/>
</dbReference>
<dbReference type="PROSITE" id="PS50055">
    <property type="entry name" value="TYR_PHOSPHATASE_PTP"/>
    <property type="match status" value="1"/>
</dbReference>
<reference evidence="3 4" key="2">
    <citation type="submission" date="2018-11" db="EMBL/GenBank/DDBJ databases">
        <authorList>
            <consortium name="Pathogen Informatics"/>
        </authorList>
    </citation>
    <scope>NUCLEOTIDE SEQUENCE [LARGE SCALE GENOMIC DNA]</scope>
</reference>
<gene>
    <name evidence="3" type="ORF">OFLC_LOCUS14623</name>
</gene>
<name>A0A183I4G1_9BILA</name>
<organism evidence="5">
    <name type="scientific">Onchocerca flexuosa</name>
    <dbReference type="NCBI Taxonomy" id="387005"/>
    <lineage>
        <taxon>Eukaryota</taxon>
        <taxon>Metazoa</taxon>
        <taxon>Ecdysozoa</taxon>
        <taxon>Nematoda</taxon>
        <taxon>Chromadorea</taxon>
        <taxon>Rhabditida</taxon>
        <taxon>Spirurina</taxon>
        <taxon>Spiruromorpha</taxon>
        <taxon>Filarioidea</taxon>
        <taxon>Onchocercidae</taxon>
        <taxon>Onchocerca</taxon>
    </lineage>
</organism>
<dbReference type="SUPFAM" id="SSF52799">
    <property type="entry name" value="(Phosphotyrosine protein) phosphatases II"/>
    <property type="match status" value="1"/>
</dbReference>
<evidence type="ECO:0000256" key="1">
    <source>
        <dbReference type="SAM" id="MobiDB-lite"/>
    </source>
</evidence>
<dbReference type="AlphaFoldDB" id="A0A183I4G1"/>
<dbReference type="Gene3D" id="3.90.190.10">
    <property type="entry name" value="Protein tyrosine phosphatase superfamily"/>
    <property type="match status" value="1"/>
</dbReference>
<dbReference type="WBParaSite" id="OFLC_0001463101-mRNA-1">
    <property type="protein sequence ID" value="OFLC_0001463101-mRNA-1"/>
    <property type="gene ID" value="OFLC_0001463101"/>
</dbReference>
<evidence type="ECO:0000313" key="4">
    <source>
        <dbReference type="Proteomes" id="UP000267606"/>
    </source>
</evidence>
<dbReference type="InterPro" id="IPR052782">
    <property type="entry name" value="Oocyte-zygote_transition_reg"/>
</dbReference>
<sequence>MLFDQTQSAGKRADQQISEHKEIPKASTLVTVMRTFAEQTNALGLEGLRNDFNKLQARGPHPSKLTYNDVMCLDNSRVQLKPWPEGQGDFIHANWIINEYLEYPFICTQGPLNQTCGDFWRMIWQENVELIIMLCRTCEENRNKCAQYWPLNQGQVLTFCGITIRAVEI</sequence>
<dbReference type="InterPro" id="IPR029021">
    <property type="entry name" value="Prot-tyrosine_phosphatase-like"/>
</dbReference>
<accession>A0A183I4G1</accession>
<dbReference type="SMART" id="SM00194">
    <property type="entry name" value="PTPc"/>
    <property type="match status" value="1"/>
</dbReference>
<dbReference type="InterPro" id="IPR000242">
    <property type="entry name" value="PTP_cat"/>
</dbReference>
<evidence type="ECO:0000313" key="5">
    <source>
        <dbReference type="WBParaSite" id="OFLC_0001463101-mRNA-1"/>
    </source>
</evidence>
<protein>
    <submittedName>
        <fullName evidence="5">Tyrosine-protein phosphatase domain-containing protein</fullName>
    </submittedName>
</protein>
<reference evidence="5" key="1">
    <citation type="submission" date="2016-06" db="UniProtKB">
        <authorList>
            <consortium name="WormBaseParasite"/>
        </authorList>
    </citation>
    <scope>IDENTIFICATION</scope>
</reference>
<evidence type="ECO:0000259" key="2">
    <source>
        <dbReference type="PROSITE" id="PS50055"/>
    </source>
</evidence>
<feature type="domain" description="Tyrosine-protein phosphatase" evidence="2">
    <location>
        <begin position="64"/>
        <end position="169"/>
    </location>
</feature>
<feature type="region of interest" description="Disordered" evidence="1">
    <location>
        <begin position="1"/>
        <end position="20"/>
    </location>
</feature>
<proteinExistence type="predicted"/>
<dbReference type="GO" id="GO:0004725">
    <property type="term" value="F:protein tyrosine phosphatase activity"/>
    <property type="evidence" value="ECO:0007669"/>
    <property type="project" value="InterPro"/>
</dbReference>
<dbReference type="EMBL" id="UZAJ01041014">
    <property type="protein sequence ID" value="VDP17920.1"/>
    <property type="molecule type" value="Genomic_DNA"/>
</dbReference>
<dbReference type="PRINTS" id="PR00700">
    <property type="entry name" value="PRTYPHPHTASE"/>
</dbReference>
<keyword evidence="4" id="KW-1185">Reference proteome</keyword>